<comment type="caution">
    <text evidence="9">Lacks conserved residue(s) required for the propagation of feature annotation.</text>
</comment>
<protein>
    <recommendedName>
        <fullName evidence="9">Bifunctional protein FolD</fullName>
    </recommendedName>
    <domain>
        <recommendedName>
            <fullName evidence="9">Methylenetetrahydrofolate dehydrogenase</fullName>
            <ecNumber evidence="9">1.5.1.5</ecNumber>
        </recommendedName>
    </domain>
    <domain>
        <recommendedName>
            <fullName evidence="9">Methenyltetrahydrofolate cyclohydrolase</fullName>
            <ecNumber evidence="9">3.5.4.9</ecNumber>
        </recommendedName>
    </domain>
</protein>
<dbReference type="SUPFAM" id="SSF53223">
    <property type="entry name" value="Aminoacid dehydrogenase-like, N-terminal domain"/>
    <property type="match status" value="1"/>
</dbReference>
<evidence type="ECO:0000259" key="11">
    <source>
        <dbReference type="Pfam" id="PF02882"/>
    </source>
</evidence>
<comment type="catalytic activity">
    <reaction evidence="9">
        <text>(6R)-5,10-methenyltetrahydrofolate + H2O = (6R)-10-formyltetrahydrofolate + H(+)</text>
        <dbReference type="Rhea" id="RHEA:23700"/>
        <dbReference type="ChEBI" id="CHEBI:15377"/>
        <dbReference type="ChEBI" id="CHEBI:15378"/>
        <dbReference type="ChEBI" id="CHEBI:57455"/>
        <dbReference type="ChEBI" id="CHEBI:195366"/>
        <dbReference type="EC" id="3.5.4.9"/>
    </reaction>
</comment>
<keyword evidence="6 9" id="KW-0560">Oxidoreductase</keyword>
<keyword evidence="7 9" id="KW-0486">Methionine biosynthesis</keyword>
<comment type="catalytic activity">
    <reaction evidence="9">
        <text>(6R)-5,10-methylene-5,6,7,8-tetrahydrofolate + NADP(+) = (6R)-5,10-methenyltetrahydrofolate + NADPH</text>
        <dbReference type="Rhea" id="RHEA:22812"/>
        <dbReference type="ChEBI" id="CHEBI:15636"/>
        <dbReference type="ChEBI" id="CHEBI:57455"/>
        <dbReference type="ChEBI" id="CHEBI:57783"/>
        <dbReference type="ChEBI" id="CHEBI:58349"/>
        <dbReference type="EC" id="1.5.1.5"/>
    </reaction>
</comment>
<dbReference type="STRING" id="1802439.A2589_02415"/>
<dbReference type="GO" id="GO:0006164">
    <property type="term" value="P:purine nucleotide biosynthetic process"/>
    <property type="evidence" value="ECO:0007669"/>
    <property type="project" value="UniProtKB-KW"/>
</dbReference>
<comment type="pathway">
    <text evidence="1 9">One-carbon metabolism; tetrahydrofolate interconversion.</text>
</comment>
<dbReference type="GO" id="GO:0004488">
    <property type="term" value="F:methylenetetrahydrofolate dehydrogenase (NADP+) activity"/>
    <property type="evidence" value="ECO:0007669"/>
    <property type="project" value="UniProtKB-UniRule"/>
</dbReference>
<gene>
    <name evidence="9" type="primary">folD</name>
    <name evidence="12" type="ORF">A2589_02415</name>
</gene>
<keyword evidence="8 9" id="KW-0511">Multifunctional enzyme</keyword>
<feature type="binding site" evidence="9">
    <location>
        <begin position="154"/>
        <end position="156"/>
    </location>
    <ligand>
        <name>NADP(+)</name>
        <dbReference type="ChEBI" id="CHEBI:58349"/>
    </ligand>
</feature>
<evidence type="ECO:0000256" key="7">
    <source>
        <dbReference type="ARBA" id="ARBA00023167"/>
    </source>
</evidence>
<evidence type="ECO:0000256" key="9">
    <source>
        <dbReference type="HAMAP-Rule" id="MF_01576"/>
    </source>
</evidence>
<evidence type="ECO:0000256" key="3">
    <source>
        <dbReference type="ARBA" id="ARBA00022755"/>
    </source>
</evidence>
<evidence type="ECO:0000256" key="8">
    <source>
        <dbReference type="ARBA" id="ARBA00023268"/>
    </source>
</evidence>
<evidence type="ECO:0000256" key="4">
    <source>
        <dbReference type="ARBA" id="ARBA00022801"/>
    </source>
</evidence>
<dbReference type="InterPro" id="IPR036291">
    <property type="entry name" value="NAD(P)-bd_dom_sf"/>
</dbReference>
<dbReference type="PRINTS" id="PR00085">
    <property type="entry name" value="THFDHDRGNASE"/>
</dbReference>
<sequence>MKNTVIVDGRQIASQIQRKLSQEVTDNNIKLKLAVVLVGDNKVSARYVDRKVAFGQAIEVEVTVREFDSSIHEEELINEIERLTIDQSIGGVVVQLPLPTHLDTEKILSAIPASKDVDALGLEPMVESPVVEAVKEILDQYKVKVTDRQVVVVGAGRLVGRPLAKWFTEEGGAVELVTKSTDNLAGALALADIIVLGAGEPGLVKPDMIKEGAVLIDAATSEVAGRLAGDADPDCAKKCAVFTPVPGGVGPLTIAMLFKNFFDLVKRQS</sequence>
<evidence type="ECO:0000256" key="5">
    <source>
        <dbReference type="ARBA" id="ARBA00022857"/>
    </source>
</evidence>
<organism evidence="12 13">
    <name type="scientific">Candidatus Vogelbacteria bacterium RIFOXYD1_FULL_46_19</name>
    <dbReference type="NCBI Taxonomy" id="1802439"/>
    <lineage>
        <taxon>Bacteria</taxon>
        <taxon>Candidatus Vogeliibacteriota</taxon>
    </lineage>
</organism>
<name>A0A1G2QGJ0_9BACT</name>
<feature type="domain" description="Tetrahydrofolate dehydrogenase/cyclohydrolase catalytic" evidence="10">
    <location>
        <begin position="7"/>
        <end position="118"/>
    </location>
</feature>
<evidence type="ECO:0000313" key="12">
    <source>
        <dbReference type="EMBL" id="OHA59686.1"/>
    </source>
</evidence>
<feature type="domain" description="Tetrahydrofolate dehydrogenase/cyclohydrolase NAD(P)-binding" evidence="11">
    <location>
        <begin position="132"/>
        <end position="268"/>
    </location>
</feature>
<evidence type="ECO:0000256" key="6">
    <source>
        <dbReference type="ARBA" id="ARBA00023002"/>
    </source>
</evidence>
<dbReference type="SUPFAM" id="SSF51735">
    <property type="entry name" value="NAD(P)-binding Rossmann-fold domains"/>
    <property type="match status" value="1"/>
</dbReference>
<keyword evidence="5 9" id="KW-0521">NADP</keyword>
<dbReference type="GO" id="GO:0035999">
    <property type="term" value="P:tetrahydrofolate interconversion"/>
    <property type="evidence" value="ECO:0007669"/>
    <property type="project" value="UniProtKB-UniRule"/>
</dbReference>
<dbReference type="GO" id="GO:0005829">
    <property type="term" value="C:cytosol"/>
    <property type="evidence" value="ECO:0007669"/>
    <property type="project" value="TreeGrafter"/>
</dbReference>
<dbReference type="EC" id="1.5.1.5" evidence="9"/>
<dbReference type="UniPathway" id="UPA00193"/>
<evidence type="ECO:0000313" key="13">
    <source>
        <dbReference type="Proteomes" id="UP000177838"/>
    </source>
</evidence>
<keyword evidence="9" id="KW-0368">Histidine biosynthesis</keyword>
<keyword evidence="9" id="KW-0028">Amino-acid biosynthesis</keyword>
<accession>A0A1G2QGJ0</accession>
<dbReference type="Proteomes" id="UP000177838">
    <property type="component" value="Unassembled WGS sequence"/>
</dbReference>
<dbReference type="InterPro" id="IPR020630">
    <property type="entry name" value="THF_DH/CycHdrlase_cat_dom"/>
</dbReference>
<dbReference type="Pfam" id="PF00763">
    <property type="entry name" value="THF_DHG_CYH"/>
    <property type="match status" value="1"/>
</dbReference>
<evidence type="ECO:0000256" key="2">
    <source>
        <dbReference type="ARBA" id="ARBA00022563"/>
    </source>
</evidence>
<dbReference type="GO" id="GO:0004477">
    <property type="term" value="F:methenyltetrahydrofolate cyclohydrolase activity"/>
    <property type="evidence" value="ECO:0007669"/>
    <property type="project" value="UniProtKB-UniRule"/>
</dbReference>
<reference evidence="12 13" key="1">
    <citation type="journal article" date="2016" name="Nat. Commun.">
        <title>Thousands of microbial genomes shed light on interconnected biogeochemical processes in an aquifer system.</title>
        <authorList>
            <person name="Anantharaman K."/>
            <person name="Brown C.T."/>
            <person name="Hug L.A."/>
            <person name="Sharon I."/>
            <person name="Castelle C.J."/>
            <person name="Probst A.J."/>
            <person name="Thomas B.C."/>
            <person name="Singh A."/>
            <person name="Wilkins M.J."/>
            <person name="Karaoz U."/>
            <person name="Brodie E.L."/>
            <person name="Williams K.H."/>
            <person name="Hubbard S.S."/>
            <person name="Banfield J.F."/>
        </authorList>
    </citation>
    <scope>NUCLEOTIDE SEQUENCE [LARGE SCALE GENOMIC DNA]</scope>
</reference>
<dbReference type="PANTHER" id="PTHR48099:SF5">
    <property type="entry name" value="C-1-TETRAHYDROFOLATE SYNTHASE, CYTOPLASMIC"/>
    <property type="match status" value="1"/>
</dbReference>
<dbReference type="HAMAP" id="MF_01576">
    <property type="entry name" value="THF_DHG_CYH"/>
    <property type="match status" value="1"/>
</dbReference>
<dbReference type="GO" id="GO:0009086">
    <property type="term" value="P:methionine biosynthetic process"/>
    <property type="evidence" value="ECO:0007669"/>
    <property type="project" value="UniProtKB-KW"/>
</dbReference>
<feature type="binding site" evidence="9">
    <location>
        <position position="220"/>
    </location>
    <ligand>
        <name>NADP(+)</name>
        <dbReference type="ChEBI" id="CHEBI:58349"/>
    </ligand>
</feature>
<evidence type="ECO:0000259" key="10">
    <source>
        <dbReference type="Pfam" id="PF00763"/>
    </source>
</evidence>
<dbReference type="AlphaFoldDB" id="A0A1G2QGJ0"/>
<comment type="similarity">
    <text evidence="9">Belongs to the tetrahydrofolate dehydrogenase/cyclohydrolase family.</text>
</comment>
<dbReference type="GO" id="GO:0000105">
    <property type="term" value="P:L-histidine biosynthetic process"/>
    <property type="evidence" value="ECO:0007669"/>
    <property type="project" value="UniProtKB-KW"/>
</dbReference>
<dbReference type="EMBL" id="MHTK01000006">
    <property type="protein sequence ID" value="OHA59686.1"/>
    <property type="molecule type" value="Genomic_DNA"/>
</dbReference>
<dbReference type="Pfam" id="PF02882">
    <property type="entry name" value="THF_DHG_CYH_C"/>
    <property type="match status" value="1"/>
</dbReference>
<comment type="caution">
    <text evidence="12">The sequence shown here is derived from an EMBL/GenBank/DDBJ whole genome shotgun (WGS) entry which is preliminary data.</text>
</comment>
<dbReference type="EC" id="3.5.4.9" evidence="9"/>
<keyword evidence="2 9" id="KW-0554">One-carbon metabolism</keyword>
<dbReference type="PANTHER" id="PTHR48099">
    <property type="entry name" value="C-1-TETRAHYDROFOLATE SYNTHASE, CYTOPLASMIC-RELATED"/>
    <property type="match status" value="1"/>
</dbReference>
<evidence type="ECO:0000256" key="1">
    <source>
        <dbReference type="ARBA" id="ARBA00004777"/>
    </source>
</evidence>
<dbReference type="InterPro" id="IPR000672">
    <property type="entry name" value="THF_DH/CycHdrlase"/>
</dbReference>
<dbReference type="InterPro" id="IPR046346">
    <property type="entry name" value="Aminoacid_DH-like_N_sf"/>
</dbReference>
<dbReference type="InterPro" id="IPR020631">
    <property type="entry name" value="THF_DH/CycHdrlase_NAD-bd_dom"/>
</dbReference>
<proteinExistence type="inferred from homology"/>
<dbReference type="Gene3D" id="3.40.50.10860">
    <property type="entry name" value="Leucine Dehydrogenase, chain A, domain 1"/>
    <property type="match status" value="1"/>
</dbReference>
<comment type="subunit">
    <text evidence="9">Homodimer.</text>
</comment>
<keyword evidence="3 9" id="KW-0658">Purine biosynthesis</keyword>
<keyword evidence="4 9" id="KW-0378">Hydrolase</keyword>
<dbReference type="Gene3D" id="3.40.50.720">
    <property type="entry name" value="NAD(P)-binding Rossmann-like Domain"/>
    <property type="match status" value="1"/>
</dbReference>
<comment type="function">
    <text evidence="9">Catalyzes the oxidation of 5,10-methylenetetrahydrofolate to 5,10-methenyltetrahydrofolate and then the hydrolysis of 5,10-methenyltetrahydrofolate to 10-formyltetrahydrofolate.</text>
</comment>